<organism evidence="2 3">
    <name type="scientific">Ornithinibacillus caprae</name>
    <dbReference type="NCBI Taxonomy" id="2678566"/>
    <lineage>
        <taxon>Bacteria</taxon>
        <taxon>Bacillati</taxon>
        <taxon>Bacillota</taxon>
        <taxon>Bacilli</taxon>
        <taxon>Bacillales</taxon>
        <taxon>Bacillaceae</taxon>
        <taxon>Ornithinibacillus</taxon>
    </lineage>
</organism>
<proteinExistence type="predicted"/>
<keyword evidence="1" id="KW-0812">Transmembrane</keyword>
<keyword evidence="3" id="KW-1185">Reference proteome</keyword>
<feature type="transmembrane region" description="Helical" evidence="1">
    <location>
        <begin position="7"/>
        <end position="26"/>
    </location>
</feature>
<dbReference type="EMBL" id="WOCA01000006">
    <property type="protein sequence ID" value="MUK88652.1"/>
    <property type="molecule type" value="Genomic_DNA"/>
</dbReference>
<evidence type="ECO:0000256" key="1">
    <source>
        <dbReference type="SAM" id="Phobius"/>
    </source>
</evidence>
<evidence type="ECO:0000313" key="2">
    <source>
        <dbReference type="EMBL" id="MUK88652.1"/>
    </source>
</evidence>
<accession>A0A6N8FG65</accession>
<protein>
    <submittedName>
        <fullName evidence="2">Uncharacterized protein</fullName>
    </submittedName>
</protein>
<keyword evidence="1" id="KW-1133">Transmembrane helix</keyword>
<dbReference type="RefSeq" id="WP_155668629.1">
    <property type="nucleotide sequence ID" value="NZ_WOCA01000006.1"/>
</dbReference>
<keyword evidence="1" id="KW-0472">Membrane</keyword>
<gene>
    <name evidence="2" type="ORF">GMD78_09640</name>
</gene>
<evidence type="ECO:0000313" key="3">
    <source>
        <dbReference type="Proteomes" id="UP000469125"/>
    </source>
</evidence>
<dbReference type="AlphaFoldDB" id="A0A6N8FG65"/>
<name>A0A6N8FG65_9BACI</name>
<reference evidence="2 3" key="1">
    <citation type="submission" date="2019-11" db="EMBL/GenBank/DDBJ databases">
        <authorList>
            <person name="Li X."/>
        </authorList>
    </citation>
    <scope>NUCLEOTIDE SEQUENCE [LARGE SCALE GENOMIC DNA]</scope>
    <source>
        <strain evidence="2 3">L9</strain>
    </source>
</reference>
<comment type="caution">
    <text evidence="2">The sequence shown here is derived from an EMBL/GenBank/DDBJ whole genome shotgun (WGS) entry which is preliminary data.</text>
</comment>
<sequence>MKNYETLKIILLVIIAGTFVFIGFQIKELIEVLESISNHLGNINLNI</sequence>
<dbReference type="Proteomes" id="UP000469125">
    <property type="component" value="Unassembled WGS sequence"/>
</dbReference>